<dbReference type="Proteomes" id="UP001157186">
    <property type="component" value="Unassembled WGS sequence"/>
</dbReference>
<proteinExistence type="predicted"/>
<organism evidence="1 2">
    <name type="scientific">Thalassotalea insulae</name>
    <dbReference type="NCBI Taxonomy" id="2056778"/>
    <lineage>
        <taxon>Bacteria</taxon>
        <taxon>Pseudomonadati</taxon>
        <taxon>Pseudomonadota</taxon>
        <taxon>Gammaproteobacteria</taxon>
        <taxon>Alteromonadales</taxon>
        <taxon>Colwelliaceae</taxon>
        <taxon>Thalassotalea</taxon>
    </lineage>
</organism>
<evidence type="ECO:0000313" key="1">
    <source>
        <dbReference type="EMBL" id="GLX79852.1"/>
    </source>
</evidence>
<dbReference type="EMBL" id="BSST01000001">
    <property type="protein sequence ID" value="GLX79852.1"/>
    <property type="molecule type" value="Genomic_DNA"/>
</dbReference>
<dbReference type="RefSeq" id="WP_284245795.1">
    <property type="nucleotide sequence ID" value="NZ_BSST01000001.1"/>
</dbReference>
<accession>A0ABQ6GWX5</accession>
<name>A0ABQ6GWX5_9GAMM</name>
<evidence type="ECO:0000313" key="2">
    <source>
        <dbReference type="Proteomes" id="UP001157186"/>
    </source>
</evidence>
<reference evidence="1 2" key="1">
    <citation type="submission" date="2023-03" db="EMBL/GenBank/DDBJ databases">
        <title>Draft genome sequence of Thalassotalea insulae KCTC 62186T.</title>
        <authorList>
            <person name="Sawabe T."/>
        </authorList>
    </citation>
    <scope>NUCLEOTIDE SEQUENCE [LARGE SCALE GENOMIC DNA]</scope>
    <source>
        <strain evidence="1 2">KCTC 62186</strain>
    </source>
</reference>
<gene>
    <name evidence="1" type="ORF">tinsulaeT_31920</name>
</gene>
<sequence length="221" mass="25208">MSYQAIETPFQFRYCCWFCGEPAASHLDFPQPGNIVLDCPHPPLSLNTCAECYHLAARCKVTSIWQVREQVKRLLFQRYQKDLAIGINWTEQELANSEFAGGNFAGFQRSAWMMFEIAKARVNFCGWALILGGINIEDLKCKESEPFQFDGIEFPSINDAVIHYAKTFDLDKAFFLQVTDILGQEKFSQAVRFCRLLVGSTPNERKAALKQLRSNLNGYPI</sequence>
<evidence type="ECO:0008006" key="3">
    <source>
        <dbReference type="Google" id="ProtNLM"/>
    </source>
</evidence>
<comment type="caution">
    <text evidence="1">The sequence shown here is derived from an EMBL/GenBank/DDBJ whole genome shotgun (WGS) entry which is preliminary data.</text>
</comment>
<keyword evidence="2" id="KW-1185">Reference proteome</keyword>
<protein>
    <recommendedName>
        <fullName evidence="3">HNH endonuclease</fullName>
    </recommendedName>
</protein>